<name>A0A1F5YRF6_9BACT</name>
<dbReference type="InterPro" id="IPR038763">
    <property type="entry name" value="DHH_sf"/>
</dbReference>
<feature type="compositionally biased region" description="Low complexity" evidence="1">
    <location>
        <begin position="341"/>
        <end position="353"/>
    </location>
</feature>
<evidence type="ECO:0000256" key="1">
    <source>
        <dbReference type="SAM" id="MobiDB-lite"/>
    </source>
</evidence>
<feature type="region of interest" description="Disordered" evidence="1">
    <location>
        <begin position="249"/>
        <end position="380"/>
    </location>
</feature>
<proteinExistence type="predicted"/>
<accession>A0A1F5YRF6</accession>
<dbReference type="AlphaFoldDB" id="A0A1F5YRF6"/>
<dbReference type="InterPro" id="IPR051319">
    <property type="entry name" value="Oligoribo/pAp-PDE_c-di-AMP_PDE"/>
</dbReference>
<evidence type="ECO:0000313" key="3">
    <source>
        <dbReference type="Proteomes" id="UP000176665"/>
    </source>
</evidence>
<feature type="compositionally biased region" description="Polar residues" evidence="1">
    <location>
        <begin position="292"/>
        <end position="309"/>
    </location>
</feature>
<evidence type="ECO:0008006" key="4">
    <source>
        <dbReference type="Google" id="ProtNLM"/>
    </source>
</evidence>
<dbReference type="SUPFAM" id="SSF64182">
    <property type="entry name" value="DHH phosphoesterases"/>
    <property type="match status" value="1"/>
</dbReference>
<organism evidence="2 3">
    <name type="scientific">Candidatus Gottesmanbacteria bacterium RBG_16_37_8</name>
    <dbReference type="NCBI Taxonomy" id="1798371"/>
    <lineage>
        <taxon>Bacteria</taxon>
        <taxon>Candidatus Gottesmaniibacteriota</taxon>
    </lineage>
</organism>
<feature type="compositionally biased region" description="Polar residues" evidence="1">
    <location>
        <begin position="249"/>
        <end position="258"/>
    </location>
</feature>
<evidence type="ECO:0000313" key="2">
    <source>
        <dbReference type="EMBL" id="OGG02653.1"/>
    </source>
</evidence>
<protein>
    <recommendedName>
        <fullName evidence="4">DDH domain-containing protein</fullName>
    </recommendedName>
</protein>
<dbReference type="EMBL" id="MFJA01000059">
    <property type="protein sequence ID" value="OGG02653.1"/>
    <property type="molecule type" value="Genomic_DNA"/>
</dbReference>
<dbReference type="Proteomes" id="UP000176665">
    <property type="component" value="Unassembled WGS sequence"/>
</dbReference>
<reference evidence="2 3" key="1">
    <citation type="journal article" date="2016" name="Nat. Commun.">
        <title>Thousands of microbial genomes shed light on interconnected biogeochemical processes in an aquifer system.</title>
        <authorList>
            <person name="Anantharaman K."/>
            <person name="Brown C.T."/>
            <person name="Hug L.A."/>
            <person name="Sharon I."/>
            <person name="Castelle C.J."/>
            <person name="Probst A.J."/>
            <person name="Thomas B.C."/>
            <person name="Singh A."/>
            <person name="Wilkins M.J."/>
            <person name="Karaoz U."/>
            <person name="Brodie E.L."/>
            <person name="Williams K.H."/>
            <person name="Hubbard S.S."/>
            <person name="Banfield J.F."/>
        </authorList>
    </citation>
    <scope>NUCLEOTIDE SEQUENCE [LARGE SCALE GENOMIC DNA]</scope>
</reference>
<comment type="caution">
    <text evidence="2">The sequence shown here is derived from an EMBL/GenBank/DDBJ whole genome shotgun (WGS) entry which is preliminary data.</text>
</comment>
<dbReference type="PANTHER" id="PTHR47618:SF1">
    <property type="entry name" value="BIFUNCTIONAL OLIGORIBONUCLEASE AND PAP PHOSPHATASE NRNA"/>
    <property type="match status" value="1"/>
</dbReference>
<feature type="compositionally biased region" description="Low complexity" evidence="1">
    <location>
        <begin position="310"/>
        <end position="326"/>
    </location>
</feature>
<dbReference type="PANTHER" id="PTHR47618">
    <property type="entry name" value="BIFUNCTIONAL OLIGORIBONUCLEASE AND PAP PHOSPHATASE NRNA"/>
    <property type="match status" value="1"/>
</dbReference>
<dbReference type="STRING" id="1798371.A2W14_01235"/>
<gene>
    <name evidence="2" type="ORF">A2W14_01235</name>
</gene>
<dbReference type="Gene3D" id="3.90.1640.10">
    <property type="entry name" value="inorganic pyrophosphatase (n-terminal core)"/>
    <property type="match status" value="1"/>
</dbReference>
<sequence>MTNLNPDQVNQARTILENSRSILMAIPANSTIDKVAAALSLYLSLSASGKQVSIVSPMDMTVEFNRLIGIDKISTALNSQNGRNLIISFPYQEGSIEKVSYNIENDTFNLVIEPREGYPTITSEMMRYNFSGGNYEAIVTIGCTNPTDLGQIHSINQNLFNEKPVINIDYDNSNSSFGKVNLIDPTVTSMSELILGLMEQMGLPIEPDMATNLLTGIIAETDNFSSPTTTAGTFETAAVLMKYGAKKVQTSESKSETVPQFPKQDKKQDQFAPKRMTSPFEKPLRTPFGRQASPSQTSPAAPYPSQTGMSPQSAFKSKSQSKFQTQPQPPTSQPPFGKTNQQQQQQPQPQQQPSTREADKPPETPPDWLKPKIYKGSTLL</sequence>